<keyword evidence="1" id="KW-0456">Lyase</keyword>
<dbReference type="PANTHER" id="PTHR37822">
    <property type="entry name" value="SPORE PHOTOPRODUCT LYASE-RELATED"/>
    <property type="match status" value="1"/>
</dbReference>
<dbReference type="Proteomes" id="UP001224418">
    <property type="component" value="Unassembled WGS sequence"/>
</dbReference>
<proteinExistence type="predicted"/>
<name>A0ABU0JU52_HATLI</name>
<comment type="caution">
    <text evidence="1">The sequence shown here is derived from an EMBL/GenBank/DDBJ whole genome shotgun (WGS) entry which is preliminary data.</text>
</comment>
<dbReference type="SFLD" id="SFLDF00412">
    <property type="entry name" value="spore_photoproduct_lyase_2"/>
    <property type="match status" value="1"/>
</dbReference>
<dbReference type="PANTHER" id="PTHR37822:SF2">
    <property type="entry name" value="SPORE PHOTOPRODUCT LYASE"/>
    <property type="match status" value="1"/>
</dbReference>
<dbReference type="Gene3D" id="3.80.30.30">
    <property type="match status" value="1"/>
</dbReference>
<evidence type="ECO:0000313" key="1">
    <source>
        <dbReference type="EMBL" id="MDQ0480631.1"/>
    </source>
</evidence>
<dbReference type="EMBL" id="JAUSWN010000024">
    <property type="protein sequence ID" value="MDQ0480631.1"/>
    <property type="molecule type" value="Genomic_DNA"/>
</dbReference>
<dbReference type="EC" id="4.1.99.14" evidence="1"/>
<dbReference type="SFLD" id="SFLDG01079">
    <property type="entry name" value="spore_photoproduct_lyase_like"/>
    <property type="match status" value="1"/>
</dbReference>
<gene>
    <name evidence="1" type="ORF">QOZ93_002380</name>
</gene>
<dbReference type="InterPro" id="IPR049539">
    <property type="entry name" value="SPL"/>
</dbReference>
<dbReference type="GO" id="GO:0016829">
    <property type="term" value="F:lyase activity"/>
    <property type="evidence" value="ECO:0007669"/>
    <property type="project" value="UniProtKB-KW"/>
</dbReference>
<dbReference type="Pfam" id="PF20903">
    <property type="entry name" value="SPL"/>
    <property type="match status" value="1"/>
</dbReference>
<protein>
    <submittedName>
        <fullName evidence="1">Spore photoproduct lyase</fullName>
        <ecNumber evidence="1">4.1.99.14</ecNumber>
    </submittedName>
</protein>
<keyword evidence="2" id="KW-1185">Reference proteome</keyword>
<dbReference type="SFLD" id="SFLDS00029">
    <property type="entry name" value="Radical_SAM"/>
    <property type="match status" value="1"/>
</dbReference>
<sequence>MFIPEKVIIEKKALEYELGNTLLKYFKENNIEVVINSSNRITGIGGKTPLEMYSKGKNTLVVGIRKDLKFQSCKPSAHYQLPLVTGCMGMCEYCYLNTQLGKRPYIKINVNIDEILNRAKQYADDRLPENTIFEGAATSDPIPVEPYTHALRKSIEFFSKSNNMKFRFVSKYDDIEGLIGIKHNNKTEVRFSINTNYIIKKFEHKTPLLEKRIAAAKKLFDDGYKIGFLIAPVFIYDNWKKEYGDLIERVGTEFKGKNITFEIISHRFTSRAKTNILDVFPQTKLPMNEEERKFKYGQFGYGKFVYENAIMNDIKTFFTSQLNQYFDHNNLIYII</sequence>
<organism evidence="1 2">
    <name type="scientific">Hathewaya limosa</name>
    <name type="common">Clostridium limosum</name>
    <dbReference type="NCBI Taxonomy" id="1536"/>
    <lineage>
        <taxon>Bacteria</taxon>
        <taxon>Bacillati</taxon>
        <taxon>Bacillota</taxon>
        <taxon>Clostridia</taxon>
        <taxon>Eubacteriales</taxon>
        <taxon>Clostridiaceae</taxon>
        <taxon>Hathewaya</taxon>
    </lineage>
</organism>
<dbReference type="InterPro" id="IPR007197">
    <property type="entry name" value="rSAM"/>
</dbReference>
<dbReference type="InterPro" id="IPR023897">
    <property type="entry name" value="SPL_firmicutes"/>
</dbReference>
<evidence type="ECO:0000313" key="2">
    <source>
        <dbReference type="Proteomes" id="UP001224418"/>
    </source>
</evidence>
<dbReference type="InterPro" id="IPR034559">
    <property type="entry name" value="SPL_Clostridia"/>
</dbReference>
<dbReference type="RefSeq" id="WP_307356702.1">
    <property type="nucleotide sequence ID" value="NZ_BAAACJ010000042.1"/>
</dbReference>
<dbReference type="NCBIfam" id="TIGR04070">
    <property type="entry name" value="photo_TT_lyase"/>
    <property type="match status" value="1"/>
</dbReference>
<reference evidence="1 2" key="1">
    <citation type="submission" date="2023-07" db="EMBL/GenBank/DDBJ databases">
        <title>Genomic Encyclopedia of Type Strains, Phase IV (KMG-IV): sequencing the most valuable type-strain genomes for metagenomic binning, comparative biology and taxonomic classification.</title>
        <authorList>
            <person name="Goeker M."/>
        </authorList>
    </citation>
    <scope>NUCLEOTIDE SEQUENCE [LARGE SCALE GENOMIC DNA]</scope>
    <source>
        <strain evidence="1 2">DSM 1400</strain>
    </source>
</reference>
<dbReference type="Gene3D" id="3.40.50.12110">
    <property type="match status" value="1"/>
</dbReference>
<accession>A0ABU0JU52</accession>